<evidence type="ECO:0000256" key="4">
    <source>
        <dbReference type="ARBA" id="ARBA00022777"/>
    </source>
</evidence>
<feature type="chain" id="PRO_5045121694" description="histidine kinase" evidence="9">
    <location>
        <begin position="21"/>
        <end position="544"/>
    </location>
</feature>
<dbReference type="InterPro" id="IPR036890">
    <property type="entry name" value="HATPase_C_sf"/>
</dbReference>
<reference evidence="11" key="1">
    <citation type="journal article" date="2019" name="Int. J. Syst. Evol. Microbiol.">
        <title>The Global Catalogue of Microorganisms (GCM) 10K type strain sequencing project: providing services to taxonomists for standard genome sequencing and annotation.</title>
        <authorList>
            <consortium name="The Broad Institute Genomics Platform"/>
            <consortium name="The Broad Institute Genome Sequencing Center for Infectious Disease"/>
            <person name="Wu L."/>
            <person name="Ma J."/>
        </authorList>
    </citation>
    <scope>NUCLEOTIDE SEQUENCE [LARGE SCALE GENOMIC DNA]</scope>
    <source>
        <strain evidence="11">KCTC 12708</strain>
    </source>
</reference>
<keyword evidence="6" id="KW-0802">TPR repeat</keyword>
<evidence type="ECO:0000256" key="6">
    <source>
        <dbReference type="PROSITE-ProRule" id="PRU00339"/>
    </source>
</evidence>
<keyword evidence="4" id="KW-0418">Kinase</keyword>
<dbReference type="EMBL" id="BMWY01000004">
    <property type="protein sequence ID" value="GGZ56599.1"/>
    <property type="molecule type" value="Genomic_DNA"/>
</dbReference>
<evidence type="ECO:0000256" key="3">
    <source>
        <dbReference type="ARBA" id="ARBA00022679"/>
    </source>
</evidence>
<dbReference type="InterPro" id="IPR050482">
    <property type="entry name" value="Sensor_HK_TwoCompSys"/>
</dbReference>
<keyword evidence="8" id="KW-0812">Transmembrane</keyword>
<feature type="signal peptide" evidence="9">
    <location>
        <begin position="1"/>
        <end position="20"/>
    </location>
</feature>
<accession>A0ABQ3BW65</accession>
<proteinExistence type="predicted"/>
<sequence>MRYSLLISLLLLFFSNNFNAQNTTPSDSLNNYVSKVNNSAKPQELLEAFRYFNAKAKNDQSELSEVYHLIYIARIQQKLGVLQESEATATKALQVLEKTASSSTKKAYQNTLYNHLGKLYKETGKLKQASYFYKKAVPNASAKQKAILYNNLGNIARDQQNDSTAVDYYTQAIALSEQTENLENLARARDNLGYLFRVSQPQRALNEMRSALALREKLQLKEGLFTSYIHLGEYYQLQQQQQLAKAYFIKAQDIAEQFKNLKYKESALKKLVSLTEMPLVKNYLRVKDSLDRLNKKAESNYLAIQFQLQKTEREAALLQVEKEKERQKTFLFQLIGILVFILALAIFAYLKIKHRKEKIEEVFSTESRIAKKIHDEVANDIYYLMAKLQNSTYQKEDTLDRLEDIYHTSRNISRENKSFPTQENFTEVLQEMLSHYQTQTIKIITKNLSAIDWKHTSALKKATLYRIIQELFTNMKKHSEASLVLLDFQQKGKKLVINYTDNGKGSELKKKNGLVNTESRIRAIKGSITFETEINKGFKVQIIC</sequence>
<dbReference type="SMART" id="SM00028">
    <property type="entry name" value="TPR"/>
    <property type="match status" value="4"/>
</dbReference>
<comment type="catalytic activity">
    <reaction evidence="1">
        <text>ATP + protein L-histidine = ADP + protein N-phospho-L-histidine.</text>
        <dbReference type="EC" id="2.7.13.3"/>
    </reaction>
</comment>
<keyword evidence="3" id="KW-0808">Transferase</keyword>
<dbReference type="PANTHER" id="PTHR24421:SF10">
    <property type="entry name" value="NITRATE_NITRITE SENSOR PROTEIN NARQ"/>
    <property type="match status" value="1"/>
</dbReference>
<keyword evidence="7" id="KW-0175">Coiled coil</keyword>
<dbReference type="Gene3D" id="1.25.40.10">
    <property type="entry name" value="Tetratricopeptide repeat domain"/>
    <property type="match status" value="2"/>
</dbReference>
<feature type="transmembrane region" description="Helical" evidence="8">
    <location>
        <begin position="330"/>
        <end position="350"/>
    </location>
</feature>
<keyword evidence="5" id="KW-0902">Two-component regulatory system</keyword>
<dbReference type="SUPFAM" id="SSF55874">
    <property type="entry name" value="ATPase domain of HSP90 chaperone/DNA topoisomerase II/histidine kinase"/>
    <property type="match status" value="1"/>
</dbReference>
<dbReference type="PROSITE" id="PS50005">
    <property type="entry name" value="TPR"/>
    <property type="match status" value="1"/>
</dbReference>
<dbReference type="GeneID" id="94369438"/>
<dbReference type="CDD" id="cd16917">
    <property type="entry name" value="HATPase_UhpB-NarQ-NarX-like"/>
    <property type="match status" value="1"/>
</dbReference>
<dbReference type="RefSeq" id="WP_027885677.1">
    <property type="nucleotide sequence ID" value="NZ_BMWY01000004.1"/>
</dbReference>
<dbReference type="SUPFAM" id="SSF48452">
    <property type="entry name" value="TPR-like"/>
    <property type="match status" value="2"/>
</dbReference>
<evidence type="ECO:0000256" key="8">
    <source>
        <dbReference type="SAM" id="Phobius"/>
    </source>
</evidence>
<evidence type="ECO:0000256" key="2">
    <source>
        <dbReference type="ARBA" id="ARBA00012438"/>
    </source>
</evidence>
<dbReference type="InterPro" id="IPR011990">
    <property type="entry name" value="TPR-like_helical_dom_sf"/>
</dbReference>
<dbReference type="Gene3D" id="3.30.565.10">
    <property type="entry name" value="Histidine kinase-like ATPase, C-terminal domain"/>
    <property type="match status" value="1"/>
</dbReference>
<evidence type="ECO:0000256" key="7">
    <source>
        <dbReference type="SAM" id="Coils"/>
    </source>
</evidence>
<keyword evidence="11" id="KW-1185">Reference proteome</keyword>
<keyword evidence="8" id="KW-1133">Transmembrane helix</keyword>
<evidence type="ECO:0000256" key="1">
    <source>
        <dbReference type="ARBA" id="ARBA00000085"/>
    </source>
</evidence>
<feature type="repeat" description="TPR" evidence="6">
    <location>
        <begin position="146"/>
        <end position="179"/>
    </location>
</feature>
<dbReference type="Pfam" id="PF13181">
    <property type="entry name" value="TPR_8"/>
    <property type="match status" value="2"/>
</dbReference>
<comment type="caution">
    <text evidence="10">The sequence shown here is derived from an EMBL/GenBank/DDBJ whole genome shotgun (WGS) entry which is preliminary data.</text>
</comment>
<feature type="coiled-coil region" evidence="7">
    <location>
        <begin position="294"/>
        <end position="328"/>
    </location>
</feature>
<dbReference type="EC" id="2.7.13.3" evidence="2"/>
<evidence type="ECO:0000256" key="5">
    <source>
        <dbReference type="ARBA" id="ARBA00023012"/>
    </source>
</evidence>
<organism evidence="10 11">
    <name type="scientific">Mesonia mobilis</name>
    <dbReference type="NCBI Taxonomy" id="369791"/>
    <lineage>
        <taxon>Bacteria</taxon>
        <taxon>Pseudomonadati</taxon>
        <taxon>Bacteroidota</taxon>
        <taxon>Flavobacteriia</taxon>
        <taxon>Flavobacteriales</taxon>
        <taxon>Flavobacteriaceae</taxon>
        <taxon>Mesonia</taxon>
    </lineage>
</organism>
<keyword evidence="9" id="KW-0732">Signal</keyword>
<keyword evidence="8" id="KW-0472">Membrane</keyword>
<name>A0ABQ3BW65_9FLAO</name>
<evidence type="ECO:0000313" key="11">
    <source>
        <dbReference type="Proteomes" id="UP000615593"/>
    </source>
</evidence>
<evidence type="ECO:0000313" key="10">
    <source>
        <dbReference type="EMBL" id="GGZ56599.1"/>
    </source>
</evidence>
<protein>
    <recommendedName>
        <fullName evidence="2">histidine kinase</fullName>
        <ecNumber evidence="2">2.7.13.3</ecNumber>
    </recommendedName>
</protein>
<evidence type="ECO:0000256" key="9">
    <source>
        <dbReference type="SAM" id="SignalP"/>
    </source>
</evidence>
<gene>
    <name evidence="10" type="ORF">GCM10008088_17720</name>
</gene>
<dbReference type="Pfam" id="PF13424">
    <property type="entry name" value="TPR_12"/>
    <property type="match status" value="1"/>
</dbReference>
<dbReference type="Proteomes" id="UP000615593">
    <property type="component" value="Unassembled WGS sequence"/>
</dbReference>
<dbReference type="PANTHER" id="PTHR24421">
    <property type="entry name" value="NITRATE/NITRITE SENSOR PROTEIN NARX-RELATED"/>
    <property type="match status" value="1"/>
</dbReference>
<dbReference type="InterPro" id="IPR019734">
    <property type="entry name" value="TPR_rpt"/>
</dbReference>